<feature type="region of interest" description="Disordered" evidence="5">
    <location>
        <begin position="848"/>
        <end position="867"/>
    </location>
</feature>
<evidence type="ECO:0000313" key="9">
    <source>
        <dbReference type="Proteomes" id="UP000053237"/>
    </source>
</evidence>
<evidence type="ECO:0000313" key="8">
    <source>
        <dbReference type="EMBL" id="CCI48136.1"/>
    </source>
</evidence>
<accession>A0A024GNL7</accession>
<evidence type="ECO:0000256" key="1">
    <source>
        <dbReference type="ARBA" id="ARBA00022723"/>
    </source>
</evidence>
<dbReference type="InterPro" id="IPR017455">
    <property type="entry name" value="Znf_FYVE-rel"/>
</dbReference>
<organism evidence="8 9">
    <name type="scientific">Albugo candida</name>
    <dbReference type="NCBI Taxonomy" id="65357"/>
    <lineage>
        <taxon>Eukaryota</taxon>
        <taxon>Sar</taxon>
        <taxon>Stramenopiles</taxon>
        <taxon>Oomycota</taxon>
        <taxon>Peronosporomycetes</taxon>
        <taxon>Albuginales</taxon>
        <taxon>Albuginaceae</taxon>
        <taxon>Albugo</taxon>
    </lineage>
</organism>
<dbReference type="Gene3D" id="3.30.530.20">
    <property type="match status" value="1"/>
</dbReference>
<evidence type="ECO:0000256" key="4">
    <source>
        <dbReference type="PROSITE-ProRule" id="PRU00091"/>
    </source>
</evidence>
<dbReference type="Pfam" id="PF01852">
    <property type="entry name" value="START"/>
    <property type="match status" value="1"/>
</dbReference>
<dbReference type="OrthoDB" id="166801at2759"/>
<dbReference type="InterPro" id="IPR052727">
    <property type="entry name" value="Rab4/Rab5_effector"/>
</dbReference>
<dbReference type="GO" id="GO:0008289">
    <property type="term" value="F:lipid binding"/>
    <property type="evidence" value="ECO:0007669"/>
    <property type="project" value="InterPro"/>
</dbReference>
<feature type="region of interest" description="Disordered" evidence="5">
    <location>
        <begin position="656"/>
        <end position="685"/>
    </location>
</feature>
<dbReference type="InterPro" id="IPR013083">
    <property type="entry name" value="Znf_RING/FYVE/PHD"/>
</dbReference>
<dbReference type="InterPro" id="IPR002913">
    <property type="entry name" value="START_lipid-bd_dom"/>
</dbReference>
<dbReference type="Proteomes" id="UP000053237">
    <property type="component" value="Unassembled WGS sequence"/>
</dbReference>
<feature type="domain" description="FYVE-type" evidence="6">
    <location>
        <begin position="301"/>
        <end position="367"/>
    </location>
</feature>
<feature type="domain" description="START" evidence="7">
    <location>
        <begin position="186"/>
        <end position="268"/>
    </location>
</feature>
<feature type="compositionally biased region" description="Polar residues" evidence="5">
    <location>
        <begin position="604"/>
        <end position="617"/>
    </location>
</feature>
<evidence type="ECO:0000259" key="6">
    <source>
        <dbReference type="PROSITE" id="PS50178"/>
    </source>
</evidence>
<evidence type="ECO:0008006" key="10">
    <source>
        <dbReference type="Google" id="ProtNLM"/>
    </source>
</evidence>
<name>A0A024GNL7_9STRA</name>
<dbReference type="STRING" id="65357.A0A024GNL7"/>
<dbReference type="Gene3D" id="3.30.40.10">
    <property type="entry name" value="Zinc/RING finger domain, C3HC4 (zinc finger)"/>
    <property type="match status" value="1"/>
</dbReference>
<dbReference type="AlphaFoldDB" id="A0A024GNL7"/>
<feature type="region of interest" description="Disordered" evidence="5">
    <location>
        <begin position="604"/>
        <end position="626"/>
    </location>
</feature>
<feature type="compositionally biased region" description="Low complexity" evidence="5">
    <location>
        <begin position="849"/>
        <end position="860"/>
    </location>
</feature>
<evidence type="ECO:0000256" key="3">
    <source>
        <dbReference type="ARBA" id="ARBA00022833"/>
    </source>
</evidence>
<dbReference type="PROSITE" id="PS50848">
    <property type="entry name" value="START"/>
    <property type="match status" value="1"/>
</dbReference>
<comment type="caution">
    <text evidence="8">The sequence shown here is derived from an EMBL/GenBank/DDBJ whole genome shotgun (WGS) entry which is preliminary data.</text>
</comment>
<dbReference type="SMART" id="SM00064">
    <property type="entry name" value="FYVE"/>
    <property type="match status" value="1"/>
</dbReference>
<dbReference type="InterPro" id="IPR023393">
    <property type="entry name" value="START-like_dom_sf"/>
</dbReference>
<keyword evidence="2 4" id="KW-0863">Zinc-finger</keyword>
<dbReference type="InterPro" id="IPR000306">
    <property type="entry name" value="Znf_FYVE"/>
</dbReference>
<gene>
    <name evidence="8" type="ORF">BN9_091980</name>
</gene>
<dbReference type="InParanoid" id="A0A024GNL7"/>
<dbReference type="SUPFAM" id="SSF55961">
    <property type="entry name" value="Bet v1-like"/>
    <property type="match status" value="1"/>
</dbReference>
<proteinExistence type="predicted"/>
<dbReference type="InterPro" id="IPR011011">
    <property type="entry name" value="Znf_FYVE_PHD"/>
</dbReference>
<sequence>MMDPRAKLRSLHEGLASLDCRQVSIMSNTEEEIRTPSFSHFESQNPYLTVQETEYLIKKADDSCKAVIQHGHTLSGPENWQCIGKHCGIAMYRGEAPSMEDGIDTTSSQCTRQFVCGIMTIVGSIEDVANYFDQSTTAGMKVKQADDILDSRVLYSLVSGSSERPFHRVAIKYVAWQPPAALTHIRDLCYLECQDTFQHSSGRRGWALSMHSIELPSCPHRSGMIRCSVYNSGYVFVESENAGYLHVLHTLQINFKGHLPAFVVNQALRKRVTSMTSVRDELLFLRLSRKKLLHREELIPKSTRSTCGNCQRRFNPLFTRKTRCRVCGQVLCQKCAPIVSFKNAEEQILKLQSMKIRVCDQCLRESCSTNKFSPIRTTPTPNKVISISGEAWKSKHWNHDLQKSRAEQRVSTILYESEEEMPENELDVINVFDPPRDPCDESSASSDSKIRRPEDIMRTFLWAPSTLDASTTSYRPAERDQAIHETASVDEELLDSLKGNDQNCESNKKPGGRSLTDKIEWVQKVFQQSSTRIDRGSFWGRLSGSTKTTNSEDHNLTRSVSVLQDPRVCSMSRSTMIAENYVRTLRRPSSTTALDLTLRPNCFQESSSSTMNINPRSLSAEKLPEPSSLASSASNFDYVSTPIFTEAASLSFSDGRSRLQSTASEHEEISDHNEPGSGYESTDSDNALNRLRKSSYSTYNGDDCASELSDTRSRGASILSDFCFSVDHQEDSSTFDALRFQPSPKQRGSSLDYEEISASYDPTPFTCINDHESTAVSLTASPSTCASFTESMNSDQMPFTALERADPELWKDSEAMRFAHEQHQSRMQELQQKLDFLEQQSWYGSSINSSLASDSGSVLSRDSIHVR</sequence>
<dbReference type="Pfam" id="PF01363">
    <property type="entry name" value="FYVE"/>
    <property type="match status" value="1"/>
</dbReference>
<keyword evidence="9" id="KW-1185">Reference proteome</keyword>
<dbReference type="GO" id="GO:0008270">
    <property type="term" value="F:zinc ion binding"/>
    <property type="evidence" value="ECO:0007669"/>
    <property type="project" value="UniProtKB-KW"/>
</dbReference>
<dbReference type="SUPFAM" id="SSF57903">
    <property type="entry name" value="FYVE/PHD zinc finger"/>
    <property type="match status" value="1"/>
</dbReference>
<evidence type="ECO:0000259" key="7">
    <source>
        <dbReference type="PROSITE" id="PS50848"/>
    </source>
</evidence>
<keyword evidence="3" id="KW-0862">Zinc</keyword>
<evidence type="ECO:0000256" key="2">
    <source>
        <dbReference type="ARBA" id="ARBA00022771"/>
    </source>
</evidence>
<dbReference type="PANTHER" id="PTHR13510">
    <property type="entry name" value="FYVE-FINGER-CONTAINING RAB5 EFFECTOR PROTEIN RABENOSYN-5-RELATED"/>
    <property type="match status" value="1"/>
</dbReference>
<reference evidence="8 9" key="1">
    <citation type="submission" date="2012-05" db="EMBL/GenBank/DDBJ databases">
        <title>Recombination and specialization in a pathogen metapopulation.</title>
        <authorList>
            <person name="Gardiner A."/>
            <person name="Kemen E."/>
            <person name="Schultz-Larsen T."/>
            <person name="MacLean D."/>
            <person name="Van Oosterhout C."/>
            <person name="Jones J.D.G."/>
        </authorList>
    </citation>
    <scope>NUCLEOTIDE SEQUENCE [LARGE SCALE GENOMIC DNA]</scope>
    <source>
        <strain evidence="8 9">Ac Nc2</strain>
    </source>
</reference>
<feature type="compositionally biased region" description="Basic and acidic residues" evidence="5">
    <location>
        <begin position="664"/>
        <end position="674"/>
    </location>
</feature>
<dbReference type="PANTHER" id="PTHR13510:SF44">
    <property type="entry name" value="RABENOSYN-5"/>
    <property type="match status" value="1"/>
</dbReference>
<evidence type="ECO:0000256" key="5">
    <source>
        <dbReference type="SAM" id="MobiDB-lite"/>
    </source>
</evidence>
<dbReference type="PROSITE" id="PS50178">
    <property type="entry name" value="ZF_FYVE"/>
    <property type="match status" value="1"/>
</dbReference>
<keyword evidence="1" id="KW-0479">Metal-binding</keyword>
<dbReference type="CDD" id="cd00065">
    <property type="entry name" value="FYVE_like_SF"/>
    <property type="match status" value="1"/>
</dbReference>
<dbReference type="EMBL" id="CAIX01000206">
    <property type="protein sequence ID" value="CCI48136.1"/>
    <property type="molecule type" value="Genomic_DNA"/>
</dbReference>
<protein>
    <recommendedName>
        <fullName evidence="10">FYVE-type domain-containing protein</fullName>
    </recommendedName>
</protein>